<keyword evidence="3 7" id="KW-1134">Transmembrane beta strand</keyword>
<feature type="signal peptide" evidence="8">
    <location>
        <begin position="1"/>
        <end position="28"/>
    </location>
</feature>
<dbReference type="Proteomes" id="UP000321621">
    <property type="component" value="Unassembled WGS sequence"/>
</dbReference>
<evidence type="ECO:0000256" key="3">
    <source>
        <dbReference type="ARBA" id="ARBA00022452"/>
    </source>
</evidence>
<feature type="domain" description="TonB-dependent receptor plug" evidence="9">
    <location>
        <begin position="227"/>
        <end position="304"/>
    </location>
</feature>
<keyword evidence="13" id="KW-1185">Reference proteome</keyword>
<dbReference type="Pfam" id="PF13715">
    <property type="entry name" value="CarbopepD_reg_2"/>
    <property type="match status" value="1"/>
</dbReference>
<dbReference type="Gene3D" id="2.40.170.20">
    <property type="entry name" value="TonB-dependent receptor, beta-barrel domain"/>
    <property type="match status" value="1"/>
</dbReference>
<dbReference type="AlphaFoldDB" id="A0A3A1NQA8"/>
<evidence type="ECO:0000313" key="12">
    <source>
        <dbReference type="Proteomes" id="UP000266691"/>
    </source>
</evidence>
<dbReference type="SUPFAM" id="SSF49464">
    <property type="entry name" value="Carboxypeptidase regulatory domain-like"/>
    <property type="match status" value="1"/>
</dbReference>
<keyword evidence="4 7" id="KW-0812">Transmembrane</keyword>
<keyword evidence="10" id="KW-0675">Receptor</keyword>
<comment type="subcellular location">
    <subcellularLocation>
        <location evidence="1 7">Cell outer membrane</location>
        <topology evidence="1 7">Multi-pass membrane protein</topology>
    </subcellularLocation>
</comment>
<dbReference type="SUPFAM" id="SSF56935">
    <property type="entry name" value="Porins"/>
    <property type="match status" value="1"/>
</dbReference>
<evidence type="ECO:0000313" key="13">
    <source>
        <dbReference type="Proteomes" id="UP000321621"/>
    </source>
</evidence>
<evidence type="ECO:0000259" key="9">
    <source>
        <dbReference type="Pfam" id="PF07715"/>
    </source>
</evidence>
<evidence type="ECO:0000313" key="10">
    <source>
        <dbReference type="EMBL" id="RIV46845.1"/>
    </source>
</evidence>
<evidence type="ECO:0000313" key="11">
    <source>
        <dbReference type="EMBL" id="TXJ99731.1"/>
    </source>
</evidence>
<dbReference type="InterPro" id="IPR039426">
    <property type="entry name" value="TonB-dep_rcpt-like"/>
</dbReference>
<dbReference type="EMBL" id="QXFI01000009">
    <property type="protein sequence ID" value="RIV46845.1"/>
    <property type="molecule type" value="Genomic_DNA"/>
</dbReference>
<keyword evidence="5 7" id="KW-0472">Membrane</keyword>
<dbReference type="InterPro" id="IPR008969">
    <property type="entry name" value="CarboxyPept-like_regulatory"/>
</dbReference>
<evidence type="ECO:0000256" key="7">
    <source>
        <dbReference type="PROSITE-ProRule" id="PRU01360"/>
    </source>
</evidence>
<evidence type="ECO:0000256" key="2">
    <source>
        <dbReference type="ARBA" id="ARBA00022448"/>
    </source>
</evidence>
<evidence type="ECO:0000256" key="5">
    <source>
        <dbReference type="ARBA" id="ARBA00023136"/>
    </source>
</evidence>
<gene>
    <name evidence="10" type="ORF">D2V05_02480</name>
    <name evidence="11" type="ORF">FQ017_02470</name>
</gene>
<dbReference type="OrthoDB" id="9803050at2"/>
<accession>A0A3A1NQA8</accession>
<comment type="caution">
    <text evidence="10">The sequence shown here is derived from an EMBL/GenBank/DDBJ whole genome shotgun (WGS) entry which is preliminary data.</text>
</comment>
<evidence type="ECO:0000256" key="1">
    <source>
        <dbReference type="ARBA" id="ARBA00004571"/>
    </source>
</evidence>
<reference evidence="10 12" key="1">
    <citation type="submission" date="2018-08" db="EMBL/GenBank/DDBJ databases">
        <title>Proposal of Muricauda 72 sp.nov. and Muricauda NH166 sp.nov., isolated from seawater.</title>
        <authorList>
            <person name="Cheng H."/>
            <person name="Wu Y.-H."/>
            <person name="Guo L.-L."/>
            <person name="Xu X.-W."/>
        </authorList>
    </citation>
    <scope>NUCLEOTIDE SEQUENCE [LARGE SCALE GENOMIC DNA]</scope>
    <source>
        <strain evidence="10 12">72</strain>
    </source>
</reference>
<evidence type="ECO:0000256" key="8">
    <source>
        <dbReference type="SAM" id="SignalP"/>
    </source>
</evidence>
<name>A0A3A1NQA8_9FLAO</name>
<keyword evidence="6 7" id="KW-0998">Cell outer membrane</keyword>
<dbReference type="EMBL" id="VNWK01000009">
    <property type="protein sequence ID" value="TXJ99731.1"/>
    <property type="molecule type" value="Genomic_DNA"/>
</dbReference>
<dbReference type="Pfam" id="PF07715">
    <property type="entry name" value="Plug"/>
    <property type="match status" value="1"/>
</dbReference>
<dbReference type="InterPro" id="IPR036942">
    <property type="entry name" value="Beta-barrel_TonB_sf"/>
</dbReference>
<dbReference type="Gene3D" id="2.60.40.1120">
    <property type="entry name" value="Carboxypeptidase-like, regulatory domain"/>
    <property type="match status" value="1"/>
</dbReference>
<dbReference type="InterPro" id="IPR012910">
    <property type="entry name" value="Plug_dom"/>
</dbReference>
<organism evidence="10 12">
    <name type="scientific">Flagellimonas pelagia</name>
    <dbReference type="NCBI Taxonomy" id="2306998"/>
    <lineage>
        <taxon>Bacteria</taxon>
        <taxon>Pseudomonadati</taxon>
        <taxon>Bacteroidota</taxon>
        <taxon>Flavobacteriia</taxon>
        <taxon>Flavobacteriales</taxon>
        <taxon>Flavobacteriaceae</taxon>
        <taxon>Flagellimonas</taxon>
    </lineage>
</organism>
<comment type="similarity">
    <text evidence="7">Belongs to the TonB-dependent receptor family.</text>
</comment>
<dbReference type="InterPro" id="IPR037066">
    <property type="entry name" value="Plug_dom_sf"/>
</dbReference>
<evidence type="ECO:0000256" key="4">
    <source>
        <dbReference type="ARBA" id="ARBA00022692"/>
    </source>
</evidence>
<dbReference type="Gene3D" id="2.170.130.10">
    <property type="entry name" value="TonB-dependent receptor, plug domain"/>
    <property type="match status" value="1"/>
</dbReference>
<dbReference type="Proteomes" id="UP000266691">
    <property type="component" value="Unassembled WGS sequence"/>
</dbReference>
<sequence>MLGTRRNKHSNLLLGFLFFLFCMVSVHAQEEQQPSIALVSYIKTLENRFNVKFSYINEDVEGLAISVPETLKTLDDILTYIENQFQIHYKKLNNRYYTLTKNSHVDLCGMVLDNFASNTIPGATVEILGTNRALITGDDGKFTIQDVPKEASIRIRYLGFLTQNMSVSEFLGLGECPKILMTPHMEQLNEVIVYQFLTTGIIKEKDASITLNTAEFGILPGQIEPDILQTVQALPGIKSIDETVSDINVRGGTNDQNLVLWNGIKMYQSGHFFGLISAFNPYLTDQVTIYKNGTPAAYGDGVSGVIQMETSNKIAEQWKGGAGFNLISGDFYTEVPLSDKLGIQFAARRSATDFLNSPTYNQFFDRAFQDSEITDQNNNSVDDEIQRKEDFFFYDFSGKILYNINDDHQLRFSAIHIKNNLKYVENNITDMETNISLLKQDNLSVGGQLQSQWNSRFSSHLNIYYSRYNLDAQNVFGNQVQQLFQKNEVVENAVKLNTDYQLTDQFNWNNGYQYIETGITNATVLSEPNFDSEIKGVIRIHAPYTEFDYHSPENTIIAKVGSRFNFIQNLNTFSKLLIEPRVNLNIKLANYLRAEVLGEFKSQTTNQVVDLEQNFLGIEKRRWILSNDSSLPVTKSKQGSVGLNYEKNHFYVGLEGFYKQVEGISTSTQGFQNQYQFSGEIGSYDVKGIEFLINKKGENYSTWLSYAYNKNDYTFDSIVPQNFPNNLDIRHTLTFAGTYNYNNLKLSIGLYYRTGKPFTEPMDGDQGLDTDYTPSRINFKSPNSSRLPEYFRADASAIYSFRLSPRINANAGLSVLNLTNRKNTLNRYYRVNDDDEIETVDNVSLGITPNVSFRVNF</sequence>
<evidence type="ECO:0000256" key="6">
    <source>
        <dbReference type="ARBA" id="ARBA00023237"/>
    </source>
</evidence>
<keyword evidence="2 7" id="KW-0813">Transport</keyword>
<feature type="chain" id="PRO_5017218319" evidence="8">
    <location>
        <begin position="29"/>
        <end position="857"/>
    </location>
</feature>
<reference evidence="11 13" key="2">
    <citation type="submission" date="2019-07" db="EMBL/GenBank/DDBJ databases">
        <title>Draft genome of two Muricauda strains isolated from deep sea.</title>
        <authorList>
            <person name="Sun C."/>
        </authorList>
    </citation>
    <scope>NUCLEOTIDE SEQUENCE [LARGE SCALE GENOMIC DNA]</scope>
    <source>
        <strain evidence="11 13">72</strain>
    </source>
</reference>
<dbReference type="GO" id="GO:0009279">
    <property type="term" value="C:cell outer membrane"/>
    <property type="evidence" value="ECO:0007669"/>
    <property type="project" value="UniProtKB-SubCell"/>
</dbReference>
<dbReference type="PROSITE" id="PS52016">
    <property type="entry name" value="TONB_DEPENDENT_REC_3"/>
    <property type="match status" value="1"/>
</dbReference>
<protein>
    <submittedName>
        <fullName evidence="10">TonB-dependent receptor</fullName>
    </submittedName>
</protein>
<proteinExistence type="inferred from homology"/>
<keyword evidence="8" id="KW-0732">Signal</keyword>